<accession>A0AAN9ITP6</accession>
<reference evidence="2 3" key="1">
    <citation type="submission" date="2024-01" db="EMBL/GenBank/DDBJ databases">
        <title>The genomes of 5 underutilized Papilionoideae crops provide insights into root nodulation and disease resistance.</title>
        <authorList>
            <person name="Yuan L."/>
        </authorList>
    </citation>
    <scope>NUCLEOTIDE SEQUENCE [LARGE SCALE GENOMIC DNA]</scope>
    <source>
        <strain evidence="2">LY-2023</strain>
        <tissue evidence="2">Leaf</tissue>
    </source>
</reference>
<comment type="caution">
    <text evidence="2">The sequence shown here is derived from an EMBL/GenBank/DDBJ whole genome shotgun (WGS) entry which is preliminary data.</text>
</comment>
<feature type="transmembrane region" description="Helical" evidence="1">
    <location>
        <begin position="20"/>
        <end position="42"/>
    </location>
</feature>
<evidence type="ECO:0000313" key="3">
    <source>
        <dbReference type="Proteomes" id="UP001359559"/>
    </source>
</evidence>
<evidence type="ECO:0000313" key="2">
    <source>
        <dbReference type="EMBL" id="KAK7285778.1"/>
    </source>
</evidence>
<dbReference type="EMBL" id="JAYKXN010000005">
    <property type="protein sequence ID" value="KAK7285778.1"/>
    <property type="molecule type" value="Genomic_DNA"/>
</dbReference>
<gene>
    <name evidence="2" type="ORF">RJT34_20559</name>
</gene>
<protein>
    <submittedName>
        <fullName evidence="2">Uncharacterized protein</fullName>
    </submittedName>
</protein>
<keyword evidence="1" id="KW-0812">Transmembrane</keyword>
<sequence length="174" mass="19047">MVSCSGGWVPSLFPGSSSCWSFLLLLLHVCGLVGSLQVCGCLGCGRWSTGAEAELHVKKKTCMILVVLHGGEDGAVPGGSPLTGWQSRVELGVLMLFRGATGRISLKREWPCLSEPVKNGLLDPFHSSECMCGLSERVMFDTWLLRSVLMIDWEVVWFFPALECRAEYCCGWAE</sequence>
<keyword evidence="1" id="KW-0472">Membrane</keyword>
<keyword evidence="3" id="KW-1185">Reference proteome</keyword>
<dbReference type="Proteomes" id="UP001359559">
    <property type="component" value="Unassembled WGS sequence"/>
</dbReference>
<name>A0AAN9ITP6_CLITE</name>
<dbReference type="AlphaFoldDB" id="A0AAN9ITP6"/>
<organism evidence="2 3">
    <name type="scientific">Clitoria ternatea</name>
    <name type="common">Butterfly pea</name>
    <dbReference type="NCBI Taxonomy" id="43366"/>
    <lineage>
        <taxon>Eukaryota</taxon>
        <taxon>Viridiplantae</taxon>
        <taxon>Streptophyta</taxon>
        <taxon>Embryophyta</taxon>
        <taxon>Tracheophyta</taxon>
        <taxon>Spermatophyta</taxon>
        <taxon>Magnoliopsida</taxon>
        <taxon>eudicotyledons</taxon>
        <taxon>Gunneridae</taxon>
        <taxon>Pentapetalae</taxon>
        <taxon>rosids</taxon>
        <taxon>fabids</taxon>
        <taxon>Fabales</taxon>
        <taxon>Fabaceae</taxon>
        <taxon>Papilionoideae</taxon>
        <taxon>50 kb inversion clade</taxon>
        <taxon>NPAAA clade</taxon>
        <taxon>indigoferoid/millettioid clade</taxon>
        <taxon>Phaseoleae</taxon>
        <taxon>Clitoria</taxon>
    </lineage>
</organism>
<keyword evidence="1" id="KW-1133">Transmembrane helix</keyword>
<evidence type="ECO:0000256" key="1">
    <source>
        <dbReference type="SAM" id="Phobius"/>
    </source>
</evidence>
<proteinExistence type="predicted"/>